<sequence>MRRAALGETSRYWDGVSGGGDAWCAEFPLPGTRTPYRGRSVSWGREFSEGSLVVLMVFTPEEEVVGRHIRCGCIQQL</sequence>
<comment type="caution">
    <text evidence="1">The sequence shown here is derived from an EMBL/GenBank/DDBJ whole genome shotgun (WGS) entry which is preliminary data.</text>
</comment>
<dbReference type="EMBL" id="BAABLN010000001">
    <property type="protein sequence ID" value="GAA4688949.1"/>
    <property type="molecule type" value="Genomic_DNA"/>
</dbReference>
<dbReference type="Proteomes" id="UP001501446">
    <property type="component" value="Unassembled WGS sequence"/>
</dbReference>
<reference evidence="2" key="1">
    <citation type="journal article" date="2019" name="Int. J. Syst. Evol. Microbiol.">
        <title>The Global Catalogue of Microorganisms (GCM) 10K type strain sequencing project: providing services to taxonomists for standard genome sequencing and annotation.</title>
        <authorList>
            <consortium name="The Broad Institute Genomics Platform"/>
            <consortium name="The Broad Institute Genome Sequencing Center for Infectious Disease"/>
            <person name="Wu L."/>
            <person name="Ma J."/>
        </authorList>
    </citation>
    <scope>NUCLEOTIDE SEQUENCE [LARGE SCALE GENOMIC DNA]</scope>
    <source>
        <strain evidence="2">JCM 18958</strain>
    </source>
</reference>
<protein>
    <submittedName>
        <fullName evidence="1">Uncharacterized protein</fullName>
    </submittedName>
</protein>
<proteinExistence type="predicted"/>
<evidence type="ECO:0000313" key="2">
    <source>
        <dbReference type="Proteomes" id="UP001501446"/>
    </source>
</evidence>
<accession>A0ABP8WH10</accession>
<name>A0ABP8WH10_9MICC</name>
<gene>
    <name evidence="1" type="ORF">GCM10025781_02180</name>
</gene>
<evidence type="ECO:0000313" key="1">
    <source>
        <dbReference type="EMBL" id="GAA4688949.1"/>
    </source>
</evidence>
<organism evidence="1 2">
    <name type="scientific">Kocuria gwangalliensis</name>
    <dbReference type="NCBI Taxonomy" id="501592"/>
    <lineage>
        <taxon>Bacteria</taxon>
        <taxon>Bacillati</taxon>
        <taxon>Actinomycetota</taxon>
        <taxon>Actinomycetes</taxon>
        <taxon>Micrococcales</taxon>
        <taxon>Micrococcaceae</taxon>
        <taxon>Kocuria</taxon>
    </lineage>
</organism>
<keyword evidence="2" id="KW-1185">Reference proteome</keyword>